<dbReference type="PANTHER" id="PTHR32322:SF9">
    <property type="entry name" value="AMINO-ACID METABOLITE EFFLUX PUMP-RELATED"/>
    <property type="match status" value="1"/>
</dbReference>
<feature type="transmembrane region" description="Helical" evidence="5">
    <location>
        <begin position="88"/>
        <end position="108"/>
    </location>
</feature>
<evidence type="ECO:0000259" key="6">
    <source>
        <dbReference type="Pfam" id="PF00892"/>
    </source>
</evidence>
<feature type="transmembrane region" description="Helical" evidence="5">
    <location>
        <begin position="139"/>
        <end position="159"/>
    </location>
</feature>
<dbReference type="Proteomes" id="UP001220530">
    <property type="component" value="Chromosome"/>
</dbReference>
<sequence>MPLRHIALALLVVAIWGFNFVVIKLSVDALPPLLAAALRFLFAAIPAILLVKPPKAPWLLVVGFGLAFGVALYGFLNLAMAWGMPAGLASLVLQVQAFFTMGLAFVLLGERPGRFQITGAIIAFAGIAVIASGRLGGASLLPFVMTLSAAFAWGVANVLTKKVGKVNALSYTVWGVLVAPIPLLCLSLLAEGPSAIGAALSAFSWSDTMLIGFLAYPATLLGASIWSWLLGQHPASIVAPFTLLVPVTGIVSGYLVLGEQISPPEILGGILVLAGLMVTLVRIKARQLPANPGA</sequence>
<evidence type="ECO:0000256" key="2">
    <source>
        <dbReference type="ARBA" id="ARBA00022692"/>
    </source>
</evidence>
<feature type="domain" description="EamA" evidence="6">
    <location>
        <begin position="6"/>
        <end position="131"/>
    </location>
</feature>
<evidence type="ECO:0000256" key="5">
    <source>
        <dbReference type="SAM" id="Phobius"/>
    </source>
</evidence>
<evidence type="ECO:0000313" key="7">
    <source>
        <dbReference type="EMBL" id="WDR01675.1"/>
    </source>
</evidence>
<feature type="transmembrane region" description="Helical" evidence="5">
    <location>
        <begin position="171"/>
        <end position="190"/>
    </location>
</feature>
<dbReference type="RefSeq" id="WP_282218085.1">
    <property type="nucleotide sequence ID" value="NZ_CP118246.1"/>
</dbReference>
<accession>A0ABY7YKQ2</accession>
<feature type="transmembrane region" description="Helical" evidence="5">
    <location>
        <begin position="237"/>
        <end position="257"/>
    </location>
</feature>
<dbReference type="EMBL" id="CP118246">
    <property type="protein sequence ID" value="WDR01675.1"/>
    <property type="molecule type" value="Genomic_DNA"/>
</dbReference>
<feature type="transmembrane region" description="Helical" evidence="5">
    <location>
        <begin position="263"/>
        <end position="281"/>
    </location>
</feature>
<evidence type="ECO:0000256" key="4">
    <source>
        <dbReference type="ARBA" id="ARBA00023136"/>
    </source>
</evidence>
<dbReference type="InterPro" id="IPR000620">
    <property type="entry name" value="EamA_dom"/>
</dbReference>
<dbReference type="PANTHER" id="PTHR32322">
    <property type="entry name" value="INNER MEMBRANE TRANSPORTER"/>
    <property type="match status" value="1"/>
</dbReference>
<comment type="subcellular location">
    <subcellularLocation>
        <location evidence="1">Membrane</location>
        <topology evidence="1">Multi-pass membrane protein</topology>
    </subcellularLocation>
</comment>
<organism evidence="7 8">
    <name type="scientific">Devosia algicola</name>
    <dbReference type="NCBI Taxonomy" id="3026418"/>
    <lineage>
        <taxon>Bacteria</taxon>
        <taxon>Pseudomonadati</taxon>
        <taxon>Pseudomonadota</taxon>
        <taxon>Alphaproteobacteria</taxon>
        <taxon>Hyphomicrobiales</taxon>
        <taxon>Devosiaceae</taxon>
        <taxon>Devosia</taxon>
    </lineage>
</organism>
<feature type="transmembrane region" description="Helical" evidence="5">
    <location>
        <begin position="210"/>
        <end position="230"/>
    </location>
</feature>
<evidence type="ECO:0000313" key="8">
    <source>
        <dbReference type="Proteomes" id="UP001220530"/>
    </source>
</evidence>
<dbReference type="SUPFAM" id="SSF103481">
    <property type="entry name" value="Multidrug resistance efflux transporter EmrE"/>
    <property type="match status" value="2"/>
</dbReference>
<keyword evidence="8" id="KW-1185">Reference proteome</keyword>
<keyword evidence="3 5" id="KW-1133">Transmembrane helix</keyword>
<protein>
    <submittedName>
        <fullName evidence="7">EamA family transporter</fullName>
    </submittedName>
</protein>
<feature type="domain" description="EamA" evidence="6">
    <location>
        <begin position="144"/>
        <end position="280"/>
    </location>
</feature>
<feature type="transmembrane region" description="Helical" evidence="5">
    <location>
        <begin position="58"/>
        <end position="76"/>
    </location>
</feature>
<dbReference type="InterPro" id="IPR050638">
    <property type="entry name" value="AA-Vitamin_Transporters"/>
</dbReference>
<dbReference type="InterPro" id="IPR037185">
    <property type="entry name" value="EmrE-like"/>
</dbReference>
<keyword evidence="4 5" id="KW-0472">Membrane</keyword>
<evidence type="ECO:0000256" key="3">
    <source>
        <dbReference type="ARBA" id="ARBA00022989"/>
    </source>
</evidence>
<keyword evidence="2 5" id="KW-0812">Transmembrane</keyword>
<evidence type="ECO:0000256" key="1">
    <source>
        <dbReference type="ARBA" id="ARBA00004141"/>
    </source>
</evidence>
<feature type="transmembrane region" description="Helical" evidence="5">
    <location>
        <begin position="115"/>
        <end position="133"/>
    </location>
</feature>
<gene>
    <name evidence="7" type="ORF">PSQ19_13070</name>
</gene>
<reference evidence="7 8" key="1">
    <citation type="submission" date="2023-02" db="EMBL/GenBank/DDBJ databases">
        <title>Devosia algicola sp. nov., isolated from the phycosphere of marine algae.</title>
        <authorList>
            <person name="Kim J.M."/>
            <person name="Lee J.K."/>
            <person name="Choi B.J."/>
            <person name="Bayburt H."/>
            <person name="Jeon C.O."/>
        </authorList>
    </citation>
    <scope>NUCLEOTIDE SEQUENCE [LARGE SCALE GENOMIC DNA]</scope>
    <source>
        <strain evidence="7 8">G20-9</strain>
    </source>
</reference>
<proteinExistence type="predicted"/>
<feature type="transmembrane region" description="Helical" evidence="5">
    <location>
        <begin position="7"/>
        <end position="27"/>
    </location>
</feature>
<feature type="transmembrane region" description="Helical" evidence="5">
    <location>
        <begin position="33"/>
        <end position="51"/>
    </location>
</feature>
<name>A0ABY7YKQ2_9HYPH</name>
<dbReference type="Pfam" id="PF00892">
    <property type="entry name" value="EamA"/>
    <property type="match status" value="2"/>
</dbReference>